<comment type="caution">
    <text evidence="13">The sequence shown here is derived from an EMBL/GenBank/DDBJ whole genome shotgun (WGS) entry which is preliminary data.</text>
</comment>
<evidence type="ECO:0000313" key="14">
    <source>
        <dbReference type="Proteomes" id="UP000606786"/>
    </source>
</evidence>
<comment type="subcellular location">
    <subcellularLocation>
        <location evidence="1">Cytoplasm</location>
    </subcellularLocation>
</comment>
<dbReference type="GO" id="GO:0008289">
    <property type="term" value="F:lipid binding"/>
    <property type="evidence" value="ECO:0007669"/>
    <property type="project" value="UniProtKB-KW"/>
</dbReference>
<dbReference type="Proteomes" id="UP000606786">
    <property type="component" value="Unassembled WGS sequence"/>
</dbReference>
<proteinExistence type="predicted"/>
<evidence type="ECO:0000259" key="12">
    <source>
        <dbReference type="PROSITE" id="PS50848"/>
    </source>
</evidence>
<name>A0A811UDQ5_CERCA</name>
<keyword evidence="6" id="KW-0445">Lipid transport</keyword>
<evidence type="ECO:0000256" key="2">
    <source>
        <dbReference type="ARBA" id="ARBA00022448"/>
    </source>
</evidence>
<accession>A0A811UDQ5</accession>
<gene>
    <name evidence="13" type="ORF">CCAP1982_LOCUS5697</name>
</gene>
<feature type="domain" description="START" evidence="12">
    <location>
        <begin position="176"/>
        <end position="367"/>
    </location>
</feature>
<keyword evidence="14" id="KW-1185">Reference proteome</keyword>
<keyword evidence="7" id="KW-0446">Lipid-binding</keyword>
<keyword evidence="3" id="KW-0963">Cytoplasm</keyword>
<evidence type="ECO:0000256" key="3">
    <source>
        <dbReference type="ARBA" id="ARBA00022490"/>
    </source>
</evidence>
<dbReference type="PROSITE" id="PS50848">
    <property type="entry name" value="START"/>
    <property type="match status" value="1"/>
</dbReference>
<dbReference type="InterPro" id="IPR023393">
    <property type="entry name" value="START-like_dom_sf"/>
</dbReference>
<dbReference type="InterPro" id="IPR051213">
    <property type="entry name" value="START_lipid_transfer"/>
</dbReference>
<dbReference type="InterPro" id="IPR002913">
    <property type="entry name" value="START_lipid-bd_dom"/>
</dbReference>
<keyword evidence="5" id="KW-0007">Acetylation</keyword>
<dbReference type="SMART" id="SM00234">
    <property type="entry name" value="START"/>
    <property type="match status" value="1"/>
</dbReference>
<dbReference type="EMBL" id="CAJHJT010000012">
    <property type="protein sequence ID" value="CAD6997039.1"/>
    <property type="molecule type" value="Genomic_DNA"/>
</dbReference>
<dbReference type="GO" id="GO:0006869">
    <property type="term" value="P:lipid transport"/>
    <property type="evidence" value="ECO:0007669"/>
    <property type="project" value="UniProtKB-KW"/>
</dbReference>
<evidence type="ECO:0000256" key="11">
    <source>
        <dbReference type="ARBA" id="ARBA00079049"/>
    </source>
</evidence>
<evidence type="ECO:0000256" key="5">
    <source>
        <dbReference type="ARBA" id="ARBA00022990"/>
    </source>
</evidence>
<evidence type="ECO:0000256" key="1">
    <source>
        <dbReference type="ARBA" id="ARBA00004496"/>
    </source>
</evidence>
<dbReference type="Pfam" id="PF01852">
    <property type="entry name" value="START"/>
    <property type="match status" value="1"/>
</dbReference>
<evidence type="ECO:0000256" key="6">
    <source>
        <dbReference type="ARBA" id="ARBA00023055"/>
    </source>
</evidence>
<evidence type="ECO:0000256" key="9">
    <source>
        <dbReference type="ARBA" id="ARBA00069061"/>
    </source>
</evidence>
<keyword evidence="2" id="KW-0813">Transport</keyword>
<dbReference type="SUPFAM" id="SSF55961">
    <property type="entry name" value="Bet v1-like"/>
    <property type="match status" value="1"/>
</dbReference>
<evidence type="ECO:0000256" key="10">
    <source>
        <dbReference type="ARBA" id="ARBA00077188"/>
    </source>
</evidence>
<comment type="subunit">
    <text evidence="8">Interacts with ACOT13/THEM2.</text>
</comment>
<dbReference type="Gene3D" id="3.30.530.20">
    <property type="match status" value="1"/>
</dbReference>
<evidence type="ECO:0000256" key="8">
    <source>
        <dbReference type="ARBA" id="ARBA00063535"/>
    </source>
</evidence>
<evidence type="ECO:0000256" key="7">
    <source>
        <dbReference type="ARBA" id="ARBA00023121"/>
    </source>
</evidence>
<protein>
    <recommendedName>
        <fullName evidence="9">Phosphatidylcholine transfer protein</fullName>
    </recommendedName>
    <alternativeName>
        <fullName evidence="11">START domain-containing protein 2</fullName>
    </alternativeName>
    <alternativeName>
        <fullName evidence="10">StAR-related lipid transfer protein 2</fullName>
    </alternativeName>
</protein>
<dbReference type="PANTHER" id="PTHR19308:SF8">
    <property type="entry name" value="STAR-RELATED LIPID TRANSFER PROTEIN 7, MITOCHONDRIAL"/>
    <property type="match status" value="1"/>
</dbReference>
<sequence>MFSRILINIKLRSNVTLRSWSYQCESIVAQRSRRIQQLFTFYHRVYGSSGLARLLRSYHKQFEPPIRGIMLSAVGAVGLNITGAIEAAGFNWEKERLSLKNFDLCRRDLDFLNQLPNNELCSNCKDKNMQFCYCTIGNKKCKSLKDGRESMRNCRSPLNLKRDSAPLGNKVIETFSESLWEPYFSKDEFSVWRREEHPSMYSYKVYARFDDISADDLLHVQTDLGYRRIWDETAIHLEMVEEDPRPNSNSHLIYWEMQWPKLFSNRDYVYCRRYIKDDKLNVMMVCSRGTEHPKYPVYSNKVRVNDYWSLMVIKPYTNFSEPGVHYILTYYDDPGLPIPQNIKSWVTQKQMPEFLKKMYLATKQYSFKRALEMQQIFNLSSFHLQSQEYLANESRTSWFRKILRTREPGSGNCETNTCEVEPLNWTLE</sequence>
<organism evidence="13 14">
    <name type="scientific">Ceratitis capitata</name>
    <name type="common">Mediterranean fruit fly</name>
    <name type="synonym">Tephritis capitata</name>
    <dbReference type="NCBI Taxonomy" id="7213"/>
    <lineage>
        <taxon>Eukaryota</taxon>
        <taxon>Metazoa</taxon>
        <taxon>Ecdysozoa</taxon>
        <taxon>Arthropoda</taxon>
        <taxon>Hexapoda</taxon>
        <taxon>Insecta</taxon>
        <taxon>Pterygota</taxon>
        <taxon>Neoptera</taxon>
        <taxon>Endopterygota</taxon>
        <taxon>Diptera</taxon>
        <taxon>Brachycera</taxon>
        <taxon>Muscomorpha</taxon>
        <taxon>Tephritoidea</taxon>
        <taxon>Tephritidae</taxon>
        <taxon>Ceratitis</taxon>
        <taxon>Ceratitis</taxon>
    </lineage>
</organism>
<keyword evidence="4" id="KW-0597">Phosphoprotein</keyword>
<dbReference type="OrthoDB" id="1295045at2759"/>
<dbReference type="FunFam" id="3.30.530.20:FF:000017">
    <property type="entry name" value="Phosphatidylcholine transfer protein, putative"/>
    <property type="match status" value="1"/>
</dbReference>
<dbReference type="PANTHER" id="PTHR19308">
    <property type="entry name" value="PHOSPHATIDYLCHOLINE TRANSFER PROTEIN"/>
    <property type="match status" value="1"/>
</dbReference>
<evidence type="ECO:0000313" key="13">
    <source>
        <dbReference type="EMBL" id="CAD6997039.1"/>
    </source>
</evidence>
<dbReference type="AlphaFoldDB" id="A0A811UDQ5"/>
<evidence type="ECO:0000256" key="4">
    <source>
        <dbReference type="ARBA" id="ARBA00022553"/>
    </source>
</evidence>
<reference evidence="13" key="1">
    <citation type="submission" date="2020-11" db="EMBL/GenBank/DDBJ databases">
        <authorList>
            <person name="Whitehead M."/>
        </authorList>
    </citation>
    <scope>NUCLEOTIDE SEQUENCE</scope>
    <source>
        <strain evidence="13">EGII</strain>
    </source>
</reference>
<dbReference type="GO" id="GO:0005829">
    <property type="term" value="C:cytosol"/>
    <property type="evidence" value="ECO:0007669"/>
    <property type="project" value="UniProtKB-ARBA"/>
</dbReference>